<sequence>MSSSISTLRDSFMSFPDVHNYFFPARTNEKYARAGENDGRRGSRTAVDPNFFISRGHIVILILLYRAPFPQGPHFDDCSYGFSASRIESAVLF</sequence>
<keyword evidence="2" id="KW-1185">Reference proteome</keyword>
<gene>
    <name evidence="1" type="ORF">CEXT_306961</name>
</gene>
<dbReference type="Proteomes" id="UP001054945">
    <property type="component" value="Unassembled WGS sequence"/>
</dbReference>
<dbReference type="EMBL" id="BPLR01000876">
    <property type="protein sequence ID" value="GIY98060.1"/>
    <property type="molecule type" value="Genomic_DNA"/>
</dbReference>
<reference evidence="1 2" key="1">
    <citation type="submission" date="2021-06" db="EMBL/GenBank/DDBJ databases">
        <title>Caerostris extrusa draft genome.</title>
        <authorList>
            <person name="Kono N."/>
            <person name="Arakawa K."/>
        </authorList>
    </citation>
    <scope>NUCLEOTIDE SEQUENCE [LARGE SCALE GENOMIC DNA]</scope>
</reference>
<protein>
    <submittedName>
        <fullName evidence="1">Uncharacterized protein</fullName>
    </submittedName>
</protein>
<dbReference type="AlphaFoldDB" id="A0AAV4XV36"/>
<evidence type="ECO:0000313" key="2">
    <source>
        <dbReference type="Proteomes" id="UP001054945"/>
    </source>
</evidence>
<comment type="caution">
    <text evidence="1">The sequence shown here is derived from an EMBL/GenBank/DDBJ whole genome shotgun (WGS) entry which is preliminary data.</text>
</comment>
<evidence type="ECO:0000313" key="1">
    <source>
        <dbReference type="EMBL" id="GIY98060.1"/>
    </source>
</evidence>
<proteinExistence type="predicted"/>
<name>A0AAV4XV36_CAEEX</name>
<accession>A0AAV4XV36</accession>
<organism evidence="1 2">
    <name type="scientific">Caerostris extrusa</name>
    <name type="common">Bark spider</name>
    <name type="synonym">Caerostris bankana</name>
    <dbReference type="NCBI Taxonomy" id="172846"/>
    <lineage>
        <taxon>Eukaryota</taxon>
        <taxon>Metazoa</taxon>
        <taxon>Ecdysozoa</taxon>
        <taxon>Arthropoda</taxon>
        <taxon>Chelicerata</taxon>
        <taxon>Arachnida</taxon>
        <taxon>Araneae</taxon>
        <taxon>Araneomorphae</taxon>
        <taxon>Entelegynae</taxon>
        <taxon>Araneoidea</taxon>
        <taxon>Araneidae</taxon>
        <taxon>Caerostris</taxon>
    </lineage>
</organism>